<dbReference type="EMBL" id="JACEEZ010006245">
    <property type="protein sequence ID" value="KAG0724923.1"/>
    <property type="molecule type" value="Genomic_DNA"/>
</dbReference>
<organism evidence="2 3">
    <name type="scientific">Chionoecetes opilio</name>
    <name type="common">Atlantic snow crab</name>
    <name type="synonym">Cancer opilio</name>
    <dbReference type="NCBI Taxonomy" id="41210"/>
    <lineage>
        <taxon>Eukaryota</taxon>
        <taxon>Metazoa</taxon>
        <taxon>Ecdysozoa</taxon>
        <taxon>Arthropoda</taxon>
        <taxon>Crustacea</taxon>
        <taxon>Multicrustacea</taxon>
        <taxon>Malacostraca</taxon>
        <taxon>Eumalacostraca</taxon>
        <taxon>Eucarida</taxon>
        <taxon>Decapoda</taxon>
        <taxon>Pleocyemata</taxon>
        <taxon>Brachyura</taxon>
        <taxon>Eubrachyura</taxon>
        <taxon>Majoidea</taxon>
        <taxon>Majidae</taxon>
        <taxon>Chionoecetes</taxon>
    </lineage>
</organism>
<sequence>MTSRCSPALAPVWREARPLKSSPSSTVWKRHQLTEVGGGPGKEYGYEQAFPHDEVFRARFRTRTRRRGESYRSWPRTWMSVVHKAYPGATPAFTVLLRDQSSTHWIAPAEDSSQARQGQQHCRKLSCHSTGVSSLGQSACQVLGPTRASGFKATEGSVDEAGPKQTSRATCCTVRRTQEPRDVKLQLEGEESLAVYVADMEDACILGLDYLLSAGDWTWGVRTWGSITSTQAVHRSRKQAPRRNKHQLWSTGDGEDPRGVEVAEIPEEPEGQLARWLDKLEQHQYTIIHRPGLTHGNADSLSRHPCLPECRHCHQRESDKKCRRTAVEEPLDAAGEELRKLQREDRDLRPVVEWLSQTSERPAWEAVSGESPAAKHYWPQWDTLRLEDGVLQRCWTTLDGLHHYWLTVLPMKMRAAALEEMHNNITSGHLG</sequence>
<dbReference type="InterPro" id="IPR050951">
    <property type="entry name" value="Retrovirus_Pol_polyprotein"/>
</dbReference>
<dbReference type="PANTHER" id="PTHR37984">
    <property type="entry name" value="PROTEIN CBG26694"/>
    <property type="match status" value="1"/>
</dbReference>
<gene>
    <name evidence="2" type="ORF">GWK47_039591</name>
</gene>
<accession>A0A8J5CLI8</accession>
<evidence type="ECO:0000313" key="2">
    <source>
        <dbReference type="EMBL" id="KAG0724923.1"/>
    </source>
</evidence>
<protein>
    <recommendedName>
        <fullName evidence="4">Integrase zinc-binding domain-containing protein</fullName>
    </recommendedName>
</protein>
<dbReference type="AlphaFoldDB" id="A0A8J5CLI8"/>
<evidence type="ECO:0000313" key="3">
    <source>
        <dbReference type="Proteomes" id="UP000770661"/>
    </source>
</evidence>
<name>A0A8J5CLI8_CHIOP</name>
<feature type="compositionally biased region" description="Basic residues" evidence="1">
    <location>
        <begin position="234"/>
        <end position="246"/>
    </location>
</feature>
<dbReference type="PANTHER" id="PTHR37984:SF5">
    <property type="entry name" value="PROTEIN NYNRIN-LIKE"/>
    <property type="match status" value="1"/>
</dbReference>
<proteinExistence type="predicted"/>
<dbReference type="Proteomes" id="UP000770661">
    <property type="component" value="Unassembled WGS sequence"/>
</dbReference>
<reference evidence="2" key="1">
    <citation type="submission" date="2020-07" db="EMBL/GenBank/DDBJ databases">
        <title>The High-quality genome of the commercially important snow crab, Chionoecetes opilio.</title>
        <authorList>
            <person name="Jeong J.-H."/>
            <person name="Ryu S."/>
        </authorList>
    </citation>
    <scope>NUCLEOTIDE SEQUENCE</scope>
    <source>
        <strain evidence="2">MADBK_172401_WGS</strain>
        <tissue evidence="2">Digestive gland</tissue>
    </source>
</reference>
<keyword evidence="3" id="KW-1185">Reference proteome</keyword>
<evidence type="ECO:0008006" key="4">
    <source>
        <dbReference type="Google" id="ProtNLM"/>
    </source>
</evidence>
<comment type="caution">
    <text evidence="2">The sequence shown here is derived from an EMBL/GenBank/DDBJ whole genome shotgun (WGS) entry which is preliminary data.</text>
</comment>
<dbReference type="OrthoDB" id="10030726at2759"/>
<evidence type="ECO:0000256" key="1">
    <source>
        <dbReference type="SAM" id="MobiDB-lite"/>
    </source>
</evidence>
<feature type="region of interest" description="Disordered" evidence="1">
    <location>
        <begin position="232"/>
        <end position="259"/>
    </location>
</feature>